<evidence type="ECO:0000313" key="3">
    <source>
        <dbReference type="EMBL" id="NVO54906.1"/>
    </source>
</evidence>
<evidence type="ECO:0000256" key="1">
    <source>
        <dbReference type="SAM" id="MobiDB-lite"/>
    </source>
</evidence>
<evidence type="ECO:0008006" key="5">
    <source>
        <dbReference type="Google" id="ProtNLM"/>
    </source>
</evidence>
<feature type="compositionally biased region" description="Polar residues" evidence="1">
    <location>
        <begin position="538"/>
        <end position="549"/>
    </location>
</feature>
<dbReference type="EMBL" id="JABXWT010000001">
    <property type="protein sequence ID" value="NVO54906.1"/>
    <property type="molecule type" value="Genomic_DNA"/>
</dbReference>
<keyword evidence="2" id="KW-0812">Transmembrane</keyword>
<accession>A0ABX2PN89</accession>
<proteinExistence type="predicted"/>
<dbReference type="Proteomes" id="UP000630805">
    <property type="component" value="Unassembled WGS sequence"/>
</dbReference>
<dbReference type="RefSeq" id="WP_176861869.1">
    <property type="nucleotide sequence ID" value="NZ_JABXWT010000001.1"/>
</dbReference>
<feature type="compositionally biased region" description="Low complexity" evidence="1">
    <location>
        <begin position="515"/>
        <end position="537"/>
    </location>
</feature>
<dbReference type="SUPFAM" id="SSF53067">
    <property type="entry name" value="Actin-like ATPase domain"/>
    <property type="match status" value="1"/>
</dbReference>
<feature type="transmembrane region" description="Helical" evidence="2">
    <location>
        <begin position="223"/>
        <end position="244"/>
    </location>
</feature>
<keyword evidence="2" id="KW-0472">Membrane</keyword>
<feature type="region of interest" description="Disordered" evidence="1">
    <location>
        <begin position="513"/>
        <end position="553"/>
    </location>
</feature>
<dbReference type="InterPro" id="IPR043129">
    <property type="entry name" value="ATPase_NBD"/>
</dbReference>
<keyword evidence="2" id="KW-1133">Transmembrane helix</keyword>
<evidence type="ECO:0000256" key="2">
    <source>
        <dbReference type="SAM" id="Phobius"/>
    </source>
</evidence>
<reference evidence="3 4" key="1">
    <citation type="submission" date="2020-06" db="EMBL/GenBank/DDBJ databases">
        <authorList>
            <person name="Cao W.R."/>
        </authorList>
    </citation>
    <scope>NUCLEOTIDE SEQUENCE [LARGE SCALE GENOMIC DNA]</scope>
    <source>
        <strain evidence="3 4">B1Z28</strain>
    </source>
</reference>
<sequence>MKPAFALSFSTTGISLYHHSDDDWFSIGAVALDAPDLTEQMQALRDKGFALENDLSCKVMIPADQIRYLSISTESLSREESAQKVHDALVESVPYDISELSFDTTTRGPTTYVAAVARQTLTEARAFATEHGFIPTLFSADSSEEEFPQEPHFDLNAEITAAATPVPPTVVDEPPTVEDAPSSTPAVHAIAETAALDTFRSPEPLDKLSIAGNVASRTDAKRFALPVIAAAILVTVIVGVWSLLGPRTDSDLTEVETATPQSQPAPQAITESTVENTQIAAVPQSQNAELEAEEQPELTPTDAAILEALKVPPTPVEQVEVDPTAQLEAETVAGLSLTPPTPPVAPAPVELGDLYLASIDKSGLSNDAIALPPVSSFATDLPFDQVALPNAAGTRFDLDERGLVTPTQDGTLNPDGVMVHLGRPSSVPPEVPVRFEDEPVVEEADQRLAQRRPRPRPGDLVEQFEREQLGGRSLEELAVLRPKLRPESLQARPKVDETPTALAVVRVPRPKSRPAGIAAKASRAASSGSSNLGSTAAVDQTTESGSFQPKTVAPKIPSTASVARQATIDNAINLRRLNLIGVYGTPANRRALVRLPSGRYKKLKIGDRIDGGRVIAISDSELRYQKKGRNLTLKMPRG</sequence>
<name>A0ABX2PN89_9RHOB</name>
<comment type="caution">
    <text evidence="3">The sequence shown here is derived from an EMBL/GenBank/DDBJ whole genome shotgun (WGS) entry which is preliminary data.</text>
</comment>
<evidence type="ECO:0000313" key="4">
    <source>
        <dbReference type="Proteomes" id="UP000630805"/>
    </source>
</evidence>
<organism evidence="3 4">
    <name type="scientific">Ruegeria haliotis</name>
    <dbReference type="NCBI Taxonomy" id="2747601"/>
    <lineage>
        <taxon>Bacteria</taxon>
        <taxon>Pseudomonadati</taxon>
        <taxon>Pseudomonadota</taxon>
        <taxon>Alphaproteobacteria</taxon>
        <taxon>Rhodobacterales</taxon>
        <taxon>Roseobacteraceae</taxon>
        <taxon>Ruegeria</taxon>
    </lineage>
</organism>
<protein>
    <recommendedName>
        <fullName evidence="5">Type IV pilus biogenesis protein PilP</fullName>
    </recommendedName>
</protein>
<gene>
    <name evidence="3" type="ORF">HW561_03775</name>
</gene>
<keyword evidence="4" id="KW-1185">Reference proteome</keyword>